<feature type="region of interest" description="Disordered" evidence="1">
    <location>
        <begin position="1"/>
        <end position="62"/>
    </location>
</feature>
<dbReference type="EMBL" id="JAIVGD010000005">
    <property type="protein sequence ID" value="KAH0772401.1"/>
    <property type="molecule type" value="Genomic_DNA"/>
</dbReference>
<gene>
    <name evidence="2" type="ORF">KY290_009538</name>
</gene>
<evidence type="ECO:0000256" key="1">
    <source>
        <dbReference type="SAM" id="MobiDB-lite"/>
    </source>
</evidence>
<organism evidence="2 3">
    <name type="scientific">Solanum tuberosum</name>
    <name type="common">Potato</name>
    <dbReference type="NCBI Taxonomy" id="4113"/>
    <lineage>
        <taxon>Eukaryota</taxon>
        <taxon>Viridiplantae</taxon>
        <taxon>Streptophyta</taxon>
        <taxon>Embryophyta</taxon>
        <taxon>Tracheophyta</taxon>
        <taxon>Spermatophyta</taxon>
        <taxon>Magnoliopsida</taxon>
        <taxon>eudicotyledons</taxon>
        <taxon>Gunneridae</taxon>
        <taxon>Pentapetalae</taxon>
        <taxon>asterids</taxon>
        <taxon>lamiids</taxon>
        <taxon>Solanales</taxon>
        <taxon>Solanaceae</taxon>
        <taxon>Solanoideae</taxon>
        <taxon>Solaneae</taxon>
        <taxon>Solanum</taxon>
    </lineage>
</organism>
<keyword evidence="3" id="KW-1185">Reference proteome</keyword>
<dbReference type="Proteomes" id="UP000826656">
    <property type="component" value="Unassembled WGS sequence"/>
</dbReference>
<protein>
    <submittedName>
        <fullName evidence="2">Uncharacterized protein</fullName>
    </submittedName>
</protein>
<evidence type="ECO:0000313" key="2">
    <source>
        <dbReference type="EMBL" id="KAH0772401.1"/>
    </source>
</evidence>
<reference evidence="2 3" key="1">
    <citation type="journal article" date="2021" name="bioRxiv">
        <title>Chromosome-scale and haplotype-resolved genome assembly of a tetraploid potato cultivar.</title>
        <authorList>
            <person name="Sun H."/>
            <person name="Jiao W.-B."/>
            <person name="Krause K."/>
            <person name="Campoy J.A."/>
            <person name="Goel M."/>
            <person name="Folz-Donahue K."/>
            <person name="Kukat C."/>
            <person name="Huettel B."/>
            <person name="Schneeberger K."/>
        </authorList>
    </citation>
    <scope>NUCLEOTIDE SEQUENCE [LARGE SCALE GENOMIC DNA]</scope>
    <source>
        <strain evidence="2">SolTubOtavaFocal</strain>
        <tissue evidence="2">Leaves</tissue>
    </source>
</reference>
<sequence>MRASHGRCGQATPDAGMPRPTSADRCVQAKGNAGRPRPTSAERCAQATSDASNPWLMPPDVGRRRLPDAPTCHVRCAQALADAAWPRTWNAPAAYIDPHAPSHLTWL</sequence>
<accession>A0ABQ7VV35</accession>
<proteinExistence type="predicted"/>
<evidence type="ECO:0000313" key="3">
    <source>
        <dbReference type="Proteomes" id="UP000826656"/>
    </source>
</evidence>
<comment type="caution">
    <text evidence="2">The sequence shown here is derived from an EMBL/GenBank/DDBJ whole genome shotgun (WGS) entry which is preliminary data.</text>
</comment>
<name>A0ABQ7VV35_SOLTU</name>